<evidence type="ECO:0000259" key="4">
    <source>
        <dbReference type="Pfam" id="PF18313"/>
    </source>
</evidence>
<feature type="domain" description="Thiolase-like protein type 1 additional C-terminal" evidence="4">
    <location>
        <begin position="424"/>
        <end position="506"/>
    </location>
</feature>
<gene>
    <name evidence="6" type="ORF">DSM5745_02617</name>
</gene>
<feature type="domain" description="Thiolase C-terminal" evidence="5">
    <location>
        <begin position="291"/>
        <end position="411"/>
    </location>
</feature>
<proteinExistence type="inferred from homology"/>
<evidence type="ECO:0000256" key="3">
    <source>
        <dbReference type="ARBA" id="ARBA00023315"/>
    </source>
</evidence>
<evidence type="ECO:0000313" key="7">
    <source>
        <dbReference type="Proteomes" id="UP000256690"/>
    </source>
</evidence>
<organism evidence="6 7">
    <name type="scientific">Aspergillus mulundensis</name>
    <dbReference type="NCBI Taxonomy" id="1810919"/>
    <lineage>
        <taxon>Eukaryota</taxon>
        <taxon>Fungi</taxon>
        <taxon>Dikarya</taxon>
        <taxon>Ascomycota</taxon>
        <taxon>Pezizomycotina</taxon>
        <taxon>Eurotiomycetes</taxon>
        <taxon>Eurotiomycetidae</taxon>
        <taxon>Eurotiales</taxon>
        <taxon>Aspergillaceae</taxon>
        <taxon>Aspergillus</taxon>
        <taxon>Aspergillus subgen. Nidulantes</taxon>
    </lineage>
</organism>
<evidence type="ECO:0000259" key="5">
    <source>
        <dbReference type="Pfam" id="PF22691"/>
    </source>
</evidence>
<dbReference type="Gene3D" id="3.40.47.10">
    <property type="match status" value="1"/>
</dbReference>
<keyword evidence="2" id="KW-0808">Transferase</keyword>
<dbReference type="Gene3D" id="2.40.50.840">
    <property type="match status" value="1"/>
</dbReference>
<comment type="caution">
    <text evidence="6">The sequence shown here is derived from an EMBL/GenBank/DDBJ whole genome shotgun (WGS) entry which is preliminary data.</text>
</comment>
<evidence type="ECO:0000256" key="1">
    <source>
        <dbReference type="ARBA" id="ARBA00010982"/>
    </source>
</evidence>
<name>A0A3D8SWZ7_9EURO</name>
<dbReference type="InterPro" id="IPR055140">
    <property type="entry name" value="Thiolase_C_2"/>
</dbReference>
<dbReference type="Pfam" id="PF18313">
    <property type="entry name" value="TLP1_add_C"/>
    <property type="match status" value="1"/>
</dbReference>
<dbReference type="InterPro" id="IPR016039">
    <property type="entry name" value="Thiolase-like"/>
</dbReference>
<protein>
    <submittedName>
        <fullName evidence="6">Uncharacterized protein</fullName>
    </submittedName>
</protein>
<evidence type="ECO:0000256" key="2">
    <source>
        <dbReference type="ARBA" id="ARBA00022679"/>
    </source>
</evidence>
<evidence type="ECO:0000313" key="6">
    <source>
        <dbReference type="EMBL" id="RDW90842.1"/>
    </source>
</evidence>
<dbReference type="PANTHER" id="PTHR18919:SF139">
    <property type="entry name" value="THIOLASE-LIKE PROTEIN TYPE 1 ADDITIONAL C-TERMINAL DOMAIN-CONTAINING PROTEIN"/>
    <property type="match status" value="1"/>
</dbReference>
<dbReference type="SUPFAM" id="SSF53901">
    <property type="entry name" value="Thiolase-like"/>
    <property type="match status" value="2"/>
</dbReference>
<sequence>MSSSAEIPILVGIGEINDRASKGRDDAAEPLTLMLRAIGAAIQDTTLTPDAAQKLQSAIESVSVVANWTWPYPDAPGLLVRRLGLPKAIHTIESHHGGDSPGKLFDEAARRVAHRMSKVAVVTGAEALASLEAFKKAKNFPPPHWTKLDDHTSFWDRERPDDLGSRHFLGAPIQVYPLYEAAFRAHMKQKLAENHKESADLYADFAQVAAKLPFSWSYGQEPETAESIGTVTKRNRMICSPYPLLMNAFNTVNLAAACIITTTSFARELGIPETKWIYPLGGAGTSDASRFWERPYFHASRSLSESLDAALKATELQTKDIDLFDFYSCFPIVPKLAAHHLGLPLHGGKPITVLGGLTSFGGAGNNYSMHAIAEITRQLRARKQTASKAQHGLVLTNGGVLSYHHTVILSTQPRLDSSYPGWNPLPSHLNDDHPIIEEHAEGGGVIETYTVQFGRDGSPAMGFVVGRLHDGSGDGARFVANVEDAYTLQQLCSDTEQVGKRGWVSTESGRNLFVFKQAKI</sequence>
<dbReference type="GO" id="GO:0016746">
    <property type="term" value="F:acyltransferase activity"/>
    <property type="evidence" value="ECO:0007669"/>
    <property type="project" value="UniProtKB-KW"/>
</dbReference>
<accession>A0A3D8SWZ7</accession>
<dbReference type="AlphaFoldDB" id="A0A3D8SWZ7"/>
<dbReference type="OrthoDB" id="435240at2759"/>
<keyword evidence="3" id="KW-0012">Acyltransferase</keyword>
<dbReference type="RefSeq" id="XP_026607796.1">
    <property type="nucleotide sequence ID" value="XM_026744633.1"/>
</dbReference>
<dbReference type="GeneID" id="38112987"/>
<comment type="similarity">
    <text evidence="1">Belongs to the thiolase-like superfamily. Thiolase family.</text>
</comment>
<dbReference type="InterPro" id="IPR040771">
    <property type="entry name" value="TLP1_add_C"/>
</dbReference>
<keyword evidence="7" id="KW-1185">Reference proteome</keyword>
<dbReference type="Proteomes" id="UP000256690">
    <property type="component" value="Unassembled WGS sequence"/>
</dbReference>
<dbReference type="PANTHER" id="PTHR18919">
    <property type="entry name" value="ACETYL-COA C-ACYLTRANSFERASE"/>
    <property type="match status" value="1"/>
</dbReference>
<dbReference type="STRING" id="1810919.A0A3D8SWZ7"/>
<reference evidence="6 7" key="1">
    <citation type="journal article" date="2018" name="IMA Fungus">
        <title>IMA Genome-F 9: Draft genome sequence of Annulohypoxylon stygium, Aspergillus mulundensis, Berkeleyomyces basicola (syn. Thielaviopsis basicola), Ceratocystis smalleyi, two Cercospora beticola strains, Coleophoma cylindrospora, Fusarium fracticaudum, Phialophora cf. hyalina, and Morchella septimelata.</title>
        <authorList>
            <person name="Wingfield B.D."/>
            <person name="Bills G.F."/>
            <person name="Dong Y."/>
            <person name="Huang W."/>
            <person name="Nel W.J."/>
            <person name="Swalarsk-Parry B.S."/>
            <person name="Vaghefi N."/>
            <person name="Wilken P.M."/>
            <person name="An Z."/>
            <person name="de Beer Z.W."/>
            <person name="De Vos L."/>
            <person name="Chen L."/>
            <person name="Duong T.A."/>
            <person name="Gao Y."/>
            <person name="Hammerbacher A."/>
            <person name="Kikkert J.R."/>
            <person name="Li Y."/>
            <person name="Li H."/>
            <person name="Li K."/>
            <person name="Li Q."/>
            <person name="Liu X."/>
            <person name="Ma X."/>
            <person name="Naidoo K."/>
            <person name="Pethybridge S.J."/>
            <person name="Sun J."/>
            <person name="Steenkamp E.T."/>
            <person name="van der Nest M.A."/>
            <person name="van Wyk S."/>
            <person name="Wingfield M.J."/>
            <person name="Xiong C."/>
            <person name="Yue Q."/>
            <person name="Zhang X."/>
        </authorList>
    </citation>
    <scope>NUCLEOTIDE SEQUENCE [LARGE SCALE GENOMIC DNA]</scope>
    <source>
        <strain evidence="6 7">DSM 5745</strain>
    </source>
</reference>
<dbReference type="EMBL" id="PVWQ01000002">
    <property type="protein sequence ID" value="RDW90842.1"/>
    <property type="molecule type" value="Genomic_DNA"/>
</dbReference>
<dbReference type="Pfam" id="PF22691">
    <property type="entry name" value="Thiolase_C_1"/>
    <property type="match status" value="1"/>
</dbReference>